<accession>A0A1L4D0M3</accession>
<name>A0A1L4D0M3_9BACT</name>
<keyword evidence="2" id="KW-1185">Reference proteome</keyword>
<evidence type="ECO:0008006" key="3">
    <source>
        <dbReference type="Google" id="ProtNLM"/>
    </source>
</evidence>
<protein>
    <recommendedName>
        <fullName evidence="3">Lipoprotein</fullName>
    </recommendedName>
</protein>
<dbReference type="AlphaFoldDB" id="A0A1L4D0M3"/>
<dbReference type="Proteomes" id="UP000184731">
    <property type="component" value="Chromosome"/>
</dbReference>
<reference evidence="1 2" key="1">
    <citation type="submission" date="2016-10" db="EMBL/GenBank/DDBJ databases">
        <title>Silvanigrella aquatica sp. nov., isolated from a freshwater lake located in the Black Forest, Germany, description of Silvanigrellaceae fam. nov., Silvanigrellales ord. nov., reclassification of the order Bdellovibrionales in the class Oligoflexia, reclassification of the families Bacteriovoracaceae and Halobacteriovoraceae in the new order Bacteriovoracales ord. nov., and reclassification of the family Pseudobacteriovoracaceae in the order Oligoflexiales.</title>
        <authorList>
            <person name="Hahn M.W."/>
            <person name="Schmidt J."/>
            <person name="Koll U."/>
            <person name="Rohde M."/>
            <person name="Verbag S."/>
            <person name="Pitt A."/>
            <person name="Nakai R."/>
            <person name="Naganuma T."/>
            <person name="Lang E."/>
        </authorList>
    </citation>
    <scope>NUCLEOTIDE SEQUENCE [LARGE SCALE GENOMIC DNA]</scope>
    <source>
        <strain evidence="1 2">MWH-Nonnen-W8red</strain>
    </source>
</reference>
<sequence>MLHKLFFNANKSHLYHFIKVIFISLFSFYSCTSSLNKSSIKSLQNQKALVFYASDDPLWLPYFSNAFTRRISSEGLYETVHNRELNKEWMLNSVGKRENMNMEFKFSQFAIKIKNFIKLGQMQQARNLANTSMKEAAQLLSQNPSSVSFSYAILAFWSAAANLNSSKQYAKNYALIYEKYASFSLKDSLESQIDSHLIDQLKLLTSDSLMKQKSVKIINSNLCSIFVNGQELKSDSVLLPLKMPSVLSASCTNGSYSKFFSSEKITSIKISPQMPNTFYSMPHFSALPREQIQALRPAIVILIFWSHSGKYLESCMVDPKSFLVVKKTRISLSSKKDLDEAGDNLIMFLKSVRLASFKIYNSDLTSSRN</sequence>
<gene>
    <name evidence="1" type="ORF">AXG55_07385</name>
</gene>
<dbReference type="KEGG" id="saqi:AXG55_07385"/>
<dbReference type="EMBL" id="CP017834">
    <property type="protein sequence ID" value="APJ03737.1"/>
    <property type="molecule type" value="Genomic_DNA"/>
</dbReference>
<proteinExistence type="predicted"/>
<organism evidence="1 2">
    <name type="scientific">Silvanigrella aquatica</name>
    <dbReference type="NCBI Taxonomy" id="1915309"/>
    <lineage>
        <taxon>Bacteria</taxon>
        <taxon>Pseudomonadati</taxon>
        <taxon>Bdellovibrionota</taxon>
        <taxon>Oligoflexia</taxon>
        <taxon>Silvanigrellales</taxon>
        <taxon>Silvanigrellaceae</taxon>
        <taxon>Silvanigrella</taxon>
    </lineage>
</organism>
<evidence type="ECO:0000313" key="1">
    <source>
        <dbReference type="EMBL" id="APJ03737.1"/>
    </source>
</evidence>
<dbReference type="PROSITE" id="PS51257">
    <property type="entry name" value="PROKAR_LIPOPROTEIN"/>
    <property type="match status" value="1"/>
</dbReference>
<dbReference type="RefSeq" id="WP_148697478.1">
    <property type="nucleotide sequence ID" value="NZ_CP017834.1"/>
</dbReference>
<evidence type="ECO:0000313" key="2">
    <source>
        <dbReference type="Proteomes" id="UP000184731"/>
    </source>
</evidence>
<dbReference type="STRING" id="1915309.AXG55_07385"/>
<dbReference type="OrthoDB" id="5292876at2"/>